<dbReference type="InterPro" id="IPR001881">
    <property type="entry name" value="EGF-like_Ca-bd_dom"/>
</dbReference>
<dbReference type="SMART" id="SM00261">
    <property type="entry name" value="FU"/>
    <property type="match status" value="2"/>
</dbReference>
<evidence type="ECO:0000256" key="7">
    <source>
        <dbReference type="SAM" id="Phobius"/>
    </source>
</evidence>
<evidence type="ECO:0000313" key="11">
    <source>
        <dbReference type="Proteomes" id="UP000694621"/>
    </source>
</evidence>
<dbReference type="OrthoDB" id="10045365at2759"/>
<reference evidence="10" key="1">
    <citation type="submission" date="2025-08" db="UniProtKB">
        <authorList>
            <consortium name="Ensembl"/>
        </authorList>
    </citation>
    <scope>IDENTIFICATION</scope>
</reference>
<dbReference type="Pfam" id="PF07645">
    <property type="entry name" value="EGF_CA"/>
    <property type="match status" value="2"/>
</dbReference>
<dbReference type="InterPro" id="IPR009030">
    <property type="entry name" value="Growth_fac_rcpt_cys_sf"/>
</dbReference>
<dbReference type="Gene3D" id="2.10.220.10">
    <property type="entry name" value="Hormone Receptor, Insulin-like Growth Factor Receptor 1, Chain A, domain 2"/>
    <property type="match status" value="1"/>
</dbReference>
<dbReference type="AlphaFoldDB" id="A0A8B9HQW7"/>
<gene>
    <name evidence="10" type="primary">LOC103035880</name>
</gene>
<protein>
    <submittedName>
        <fullName evidence="10">Cysteine-rich with EGF-like domain protein 1</fullName>
    </submittedName>
</protein>
<comment type="caution">
    <text evidence="6">Lacks conserved residue(s) required for the propagation of feature annotation.</text>
</comment>
<sequence length="235" mass="25466">MLGCGRSWLVVFALFQAGLTLENSCSEHCRACGGPERDQCLQCQPGFTLHDNECVDIDECGTELDKCPSNTYCINTHSSYECRGCDRACVGCMGGGPARCKKCAPGFISMGVKCVDVDECSEEVLACSDINALCVNTEGSFQCQCAPGFTRRDSVCVRIQQPVGEERSLLDELQEEEVEVLKQMFFGVVLCALATLAAKGDMVFTSIFMGAVAAVAGYWLSDKTDRMLGSFMKGR</sequence>
<accession>A0A8B9HQW7</accession>
<dbReference type="Proteomes" id="UP000694621">
    <property type="component" value="Unplaced"/>
</dbReference>
<keyword evidence="7" id="KW-0812">Transmembrane</keyword>
<evidence type="ECO:0000256" key="4">
    <source>
        <dbReference type="ARBA" id="ARBA00022737"/>
    </source>
</evidence>
<dbReference type="SMART" id="SM00181">
    <property type="entry name" value="EGF"/>
    <property type="match status" value="3"/>
</dbReference>
<evidence type="ECO:0000259" key="9">
    <source>
        <dbReference type="PROSITE" id="PS50026"/>
    </source>
</evidence>
<dbReference type="GeneID" id="103035880"/>
<dbReference type="InterPro" id="IPR006212">
    <property type="entry name" value="Furin_repeat"/>
</dbReference>
<dbReference type="Gene3D" id="2.10.25.10">
    <property type="entry name" value="Laminin"/>
    <property type="match status" value="1"/>
</dbReference>
<evidence type="ECO:0000313" key="10">
    <source>
        <dbReference type="Ensembl" id="ENSAMXP00005016351.1"/>
    </source>
</evidence>
<evidence type="ECO:0000256" key="3">
    <source>
        <dbReference type="ARBA" id="ARBA00022729"/>
    </source>
</evidence>
<dbReference type="PANTHER" id="PTHR24050">
    <property type="entry name" value="PA14 DOMAIN-CONTAINING PROTEIN"/>
    <property type="match status" value="1"/>
</dbReference>
<feature type="chain" id="PRO_5034387836" evidence="8">
    <location>
        <begin position="21"/>
        <end position="235"/>
    </location>
</feature>
<feature type="domain" description="EGF-like" evidence="9">
    <location>
        <begin position="116"/>
        <end position="155"/>
    </location>
</feature>
<dbReference type="InterPro" id="IPR018097">
    <property type="entry name" value="EGF_Ca-bd_CS"/>
</dbReference>
<dbReference type="GO" id="GO:0030855">
    <property type="term" value="P:epithelial cell differentiation"/>
    <property type="evidence" value="ECO:0007669"/>
    <property type="project" value="UniProtKB-ARBA"/>
</dbReference>
<organism evidence="10 11">
    <name type="scientific">Astyanax mexicanus</name>
    <name type="common">Blind cave fish</name>
    <name type="synonym">Astyanax fasciatus mexicanus</name>
    <dbReference type="NCBI Taxonomy" id="7994"/>
    <lineage>
        <taxon>Eukaryota</taxon>
        <taxon>Metazoa</taxon>
        <taxon>Chordata</taxon>
        <taxon>Craniata</taxon>
        <taxon>Vertebrata</taxon>
        <taxon>Euteleostomi</taxon>
        <taxon>Actinopterygii</taxon>
        <taxon>Neopterygii</taxon>
        <taxon>Teleostei</taxon>
        <taxon>Ostariophysi</taxon>
        <taxon>Characiformes</taxon>
        <taxon>Characoidei</taxon>
        <taxon>Acestrorhamphidae</taxon>
        <taxon>Acestrorhamphinae</taxon>
        <taxon>Astyanax</taxon>
    </lineage>
</organism>
<dbReference type="InterPro" id="IPR052235">
    <property type="entry name" value="Nephronectin_domain"/>
</dbReference>
<dbReference type="PANTHER" id="PTHR24050:SF28">
    <property type="entry name" value="UROMODULIN-LIKE"/>
    <property type="match status" value="1"/>
</dbReference>
<keyword evidence="4" id="KW-0677">Repeat</keyword>
<dbReference type="Ensembl" id="ENSAMXT00005018044.1">
    <property type="protein sequence ID" value="ENSAMXP00005016351.1"/>
    <property type="gene ID" value="ENSAMXG00005008542.1"/>
</dbReference>
<name>A0A8B9HQW7_ASTMX</name>
<evidence type="ECO:0000256" key="1">
    <source>
        <dbReference type="ARBA" id="ARBA00005897"/>
    </source>
</evidence>
<evidence type="ECO:0000256" key="6">
    <source>
        <dbReference type="PROSITE-ProRule" id="PRU00076"/>
    </source>
</evidence>
<dbReference type="InterPro" id="IPR049883">
    <property type="entry name" value="NOTCH1_EGF-like"/>
</dbReference>
<dbReference type="CDD" id="cd00054">
    <property type="entry name" value="EGF_CA"/>
    <property type="match status" value="1"/>
</dbReference>
<dbReference type="InterPro" id="IPR000742">
    <property type="entry name" value="EGF"/>
</dbReference>
<dbReference type="PROSITE" id="PS01187">
    <property type="entry name" value="EGF_CA"/>
    <property type="match status" value="2"/>
</dbReference>
<proteinExistence type="inferred from homology"/>
<evidence type="ECO:0000256" key="2">
    <source>
        <dbReference type="ARBA" id="ARBA00022536"/>
    </source>
</evidence>
<keyword evidence="2 6" id="KW-0245">EGF-like domain</keyword>
<feature type="transmembrane region" description="Helical" evidence="7">
    <location>
        <begin position="203"/>
        <end position="221"/>
    </location>
</feature>
<keyword evidence="7" id="KW-0472">Membrane</keyword>
<dbReference type="FunFam" id="2.10.25.10:FF:000038">
    <property type="entry name" value="Fibrillin 2"/>
    <property type="match status" value="1"/>
</dbReference>
<keyword evidence="5" id="KW-1015">Disulfide bond</keyword>
<feature type="signal peptide" evidence="8">
    <location>
        <begin position="1"/>
        <end position="20"/>
    </location>
</feature>
<dbReference type="CTD" id="100003741"/>
<dbReference type="PROSITE" id="PS00010">
    <property type="entry name" value="ASX_HYDROXYL"/>
    <property type="match status" value="1"/>
</dbReference>
<dbReference type="PROSITE" id="PS50026">
    <property type="entry name" value="EGF_3"/>
    <property type="match status" value="1"/>
</dbReference>
<dbReference type="InterPro" id="IPR000152">
    <property type="entry name" value="EGF-type_Asp/Asn_hydroxyl_site"/>
</dbReference>
<dbReference type="SUPFAM" id="SSF57184">
    <property type="entry name" value="Growth factor receptor domain"/>
    <property type="match status" value="1"/>
</dbReference>
<evidence type="ECO:0000256" key="8">
    <source>
        <dbReference type="SAM" id="SignalP"/>
    </source>
</evidence>
<keyword evidence="3 8" id="KW-0732">Signal</keyword>
<keyword evidence="7" id="KW-1133">Transmembrane helix</keyword>
<dbReference type="GO" id="GO:0005509">
    <property type="term" value="F:calcium ion binding"/>
    <property type="evidence" value="ECO:0007669"/>
    <property type="project" value="InterPro"/>
</dbReference>
<dbReference type="RefSeq" id="XP_007234522.1">
    <property type="nucleotide sequence ID" value="XM_007234460.4"/>
</dbReference>
<comment type="similarity">
    <text evidence="1">Belongs to the CRELD family.</text>
</comment>
<dbReference type="KEGG" id="amex:103035880"/>
<dbReference type="CDD" id="cd00064">
    <property type="entry name" value="FU"/>
    <property type="match status" value="1"/>
</dbReference>
<dbReference type="SMART" id="SM00179">
    <property type="entry name" value="EGF_CA"/>
    <property type="match status" value="2"/>
</dbReference>
<evidence type="ECO:0000256" key="5">
    <source>
        <dbReference type="ARBA" id="ARBA00023157"/>
    </source>
</evidence>